<dbReference type="Gene3D" id="3.60.130.10">
    <property type="entry name" value="Clavaminate synthase-like"/>
    <property type="match status" value="1"/>
</dbReference>
<dbReference type="GO" id="GO:0006790">
    <property type="term" value="P:sulfur compound metabolic process"/>
    <property type="evidence" value="ECO:0007669"/>
    <property type="project" value="TreeGrafter"/>
</dbReference>
<comment type="similarity">
    <text evidence="1">Belongs to the TfdA dioxygenase family.</text>
</comment>
<dbReference type="GO" id="GO:0046872">
    <property type="term" value="F:metal ion binding"/>
    <property type="evidence" value="ECO:0007669"/>
    <property type="project" value="UniProtKB-KW"/>
</dbReference>
<keyword evidence="5" id="KW-0408">Iron</keyword>
<keyword evidence="4" id="KW-0560">Oxidoreductase</keyword>
<dbReference type="RefSeq" id="WP_157399937.1">
    <property type="nucleotide sequence ID" value="NZ_WSEL01000009.1"/>
</dbReference>
<dbReference type="SUPFAM" id="SSF51197">
    <property type="entry name" value="Clavaminate synthase-like"/>
    <property type="match status" value="1"/>
</dbReference>
<dbReference type="GO" id="GO:0000908">
    <property type="term" value="F:taurine dioxygenase activity"/>
    <property type="evidence" value="ECO:0007669"/>
    <property type="project" value="TreeGrafter"/>
</dbReference>
<dbReference type="GO" id="GO:0005737">
    <property type="term" value="C:cytoplasm"/>
    <property type="evidence" value="ECO:0007669"/>
    <property type="project" value="TreeGrafter"/>
</dbReference>
<keyword evidence="3 7" id="KW-0223">Dioxygenase</keyword>
<dbReference type="PANTHER" id="PTHR30468:SF1">
    <property type="entry name" value="ALPHA-KETOGLUTARATE-DEPENDENT SULFONATE DIOXYGENASE"/>
    <property type="match status" value="1"/>
</dbReference>
<dbReference type="InterPro" id="IPR051323">
    <property type="entry name" value="AtsK-like"/>
</dbReference>
<feature type="domain" description="TauD/TfdA-like" evidence="6">
    <location>
        <begin position="20"/>
        <end position="295"/>
    </location>
</feature>
<name>A0A6N8J184_9BURK</name>
<proteinExistence type="inferred from homology"/>
<comment type="caution">
    <text evidence="7">The sequence shown here is derived from an EMBL/GenBank/DDBJ whole genome shotgun (WGS) entry which is preliminary data.</text>
</comment>
<reference evidence="7 8" key="1">
    <citation type="submission" date="2019-12" db="EMBL/GenBank/DDBJ databases">
        <authorList>
            <person name="Huq M.A."/>
        </authorList>
    </citation>
    <scope>NUCLEOTIDE SEQUENCE [LARGE SCALE GENOMIC DNA]</scope>
    <source>
        <strain evidence="7 8">MAH-25</strain>
    </source>
</reference>
<evidence type="ECO:0000313" key="7">
    <source>
        <dbReference type="EMBL" id="MVQ31936.1"/>
    </source>
</evidence>
<evidence type="ECO:0000256" key="3">
    <source>
        <dbReference type="ARBA" id="ARBA00022964"/>
    </source>
</evidence>
<evidence type="ECO:0000256" key="1">
    <source>
        <dbReference type="ARBA" id="ARBA00005896"/>
    </source>
</evidence>
<evidence type="ECO:0000256" key="5">
    <source>
        <dbReference type="ARBA" id="ARBA00023004"/>
    </source>
</evidence>
<dbReference type="InterPro" id="IPR003819">
    <property type="entry name" value="TauD/TfdA-like"/>
</dbReference>
<sequence length="302" mass="33611">MSTEATIEQRSGAAAFEVVPSGRPAGAEIRGVDISRGVADGVMARIRDALHRWKVVVLRNQRITPEQQIAFSRYFGRLERHVIPEYLVPGYHDLVRVSNVLDDHGKPIGLVDAGRVWHTDGHFLPQPNLYSMLYAIEIPHDTNGAPLGPTLFANSAHAYEQLPASTKARLQGLRGANSLANVYARMHAENAAKNRPPLTEAQKREAVHPVVRTHPFTGEKCLYVSRAATGRIVDMEPQEGDALIGELSDWIVRDENVYTHRWQVGDLLLWDNCSSQHLAVGDYALPQRRLLHRTTVAGLDTF</sequence>
<dbReference type="EMBL" id="WSEL01000009">
    <property type="protein sequence ID" value="MVQ31936.1"/>
    <property type="molecule type" value="Genomic_DNA"/>
</dbReference>
<evidence type="ECO:0000256" key="4">
    <source>
        <dbReference type="ARBA" id="ARBA00023002"/>
    </source>
</evidence>
<keyword evidence="2" id="KW-0479">Metal-binding</keyword>
<evidence type="ECO:0000313" key="8">
    <source>
        <dbReference type="Proteomes" id="UP000469385"/>
    </source>
</evidence>
<evidence type="ECO:0000259" key="6">
    <source>
        <dbReference type="Pfam" id="PF02668"/>
    </source>
</evidence>
<keyword evidence="8" id="KW-1185">Reference proteome</keyword>
<dbReference type="Pfam" id="PF02668">
    <property type="entry name" value="TauD"/>
    <property type="match status" value="1"/>
</dbReference>
<dbReference type="InterPro" id="IPR042098">
    <property type="entry name" value="TauD-like_sf"/>
</dbReference>
<dbReference type="PANTHER" id="PTHR30468">
    <property type="entry name" value="ALPHA-KETOGLUTARATE-DEPENDENT SULFONATE DIOXYGENASE"/>
    <property type="match status" value="1"/>
</dbReference>
<protein>
    <submittedName>
        <fullName evidence="7">TauD/TfdA family dioxygenase</fullName>
    </submittedName>
</protein>
<dbReference type="AlphaFoldDB" id="A0A6N8J184"/>
<gene>
    <name evidence="7" type="ORF">GON04_20930</name>
</gene>
<dbReference type="Proteomes" id="UP000469385">
    <property type="component" value="Unassembled WGS sequence"/>
</dbReference>
<accession>A0A6N8J184</accession>
<organism evidence="7 8">
    <name type="scientific">Ramlibacter pinisoli</name>
    <dbReference type="NCBI Taxonomy" id="2682844"/>
    <lineage>
        <taxon>Bacteria</taxon>
        <taxon>Pseudomonadati</taxon>
        <taxon>Pseudomonadota</taxon>
        <taxon>Betaproteobacteria</taxon>
        <taxon>Burkholderiales</taxon>
        <taxon>Comamonadaceae</taxon>
        <taxon>Ramlibacter</taxon>
    </lineage>
</organism>
<evidence type="ECO:0000256" key="2">
    <source>
        <dbReference type="ARBA" id="ARBA00022723"/>
    </source>
</evidence>